<feature type="compositionally biased region" description="Pro residues" evidence="1">
    <location>
        <begin position="94"/>
        <end position="103"/>
    </location>
</feature>
<keyword evidence="4" id="KW-1185">Reference proteome</keyword>
<organism evidence="3 4">
    <name type="scientific">Streptomyces synnematoformans</name>
    <dbReference type="NCBI Taxonomy" id="415721"/>
    <lineage>
        <taxon>Bacteria</taxon>
        <taxon>Bacillati</taxon>
        <taxon>Actinomycetota</taxon>
        <taxon>Actinomycetes</taxon>
        <taxon>Kitasatosporales</taxon>
        <taxon>Streptomycetaceae</taxon>
        <taxon>Streptomyces</taxon>
    </lineage>
</organism>
<keyword evidence="2" id="KW-1133">Transmembrane helix</keyword>
<feature type="compositionally biased region" description="Low complexity" evidence="1">
    <location>
        <begin position="24"/>
        <end position="43"/>
    </location>
</feature>
<dbReference type="RefSeq" id="WP_344293921.1">
    <property type="nucleotide sequence ID" value="NZ_BAAAPF010000309.1"/>
</dbReference>
<proteinExistence type="predicted"/>
<feature type="compositionally biased region" description="Low complexity" evidence="1">
    <location>
        <begin position="60"/>
        <end position="79"/>
    </location>
</feature>
<gene>
    <name evidence="3" type="ORF">GCM10009802_58010</name>
</gene>
<dbReference type="Proteomes" id="UP001500443">
    <property type="component" value="Unassembled WGS sequence"/>
</dbReference>
<feature type="region of interest" description="Disordered" evidence="1">
    <location>
        <begin position="1"/>
        <end position="118"/>
    </location>
</feature>
<dbReference type="InterPro" id="IPR008979">
    <property type="entry name" value="Galactose-bd-like_sf"/>
</dbReference>
<keyword evidence="2" id="KW-0812">Transmembrane</keyword>
<evidence type="ECO:0000256" key="2">
    <source>
        <dbReference type="SAM" id="Phobius"/>
    </source>
</evidence>
<accession>A0ABN1ZND1</accession>
<keyword evidence="2" id="KW-0472">Membrane</keyword>
<dbReference type="EMBL" id="BAAAPF010000309">
    <property type="protein sequence ID" value="GAA1501462.1"/>
    <property type="molecule type" value="Genomic_DNA"/>
</dbReference>
<evidence type="ECO:0000313" key="3">
    <source>
        <dbReference type="EMBL" id="GAA1501462.1"/>
    </source>
</evidence>
<reference evidence="3 4" key="1">
    <citation type="journal article" date="2019" name="Int. J. Syst. Evol. Microbiol.">
        <title>The Global Catalogue of Microorganisms (GCM) 10K type strain sequencing project: providing services to taxonomists for standard genome sequencing and annotation.</title>
        <authorList>
            <consortium name="The Broad Institute Genomics Platform"/>
            <consortium name="The Broad Institute Genome Sequencing Center for Infectious Disease"/>
            <person name="Wu L."/>
            <person name="Ma J."/>
        </authorList>
    </citation>
    <scope>NUCLEOTIDE SEQUENCE [LARGE SCALE GENOMIC DNA]</scope>
    <source>
        <strain evidence="3 4">JCM 15481</strain>
    </source>
</reference>
<evidence type="ECO:0000313" key="4">
    <source>
        <dbReference type="Proteomes" id="UP001500443"/>
    </source>
</evidence>
<evidence type="ECO:0000256" key="1">
    <source>
        <dbReference type="SAM" id="MobiDB-lite"/>
    </source>
</evidence>
<feature type="region of interest" description="Disordered" evidence="1">
    <location>
        <begin position="147"/>
        <end position="213"/>
    </location>
</feature>
<dbReference type="SUPFAM" id="SSF49785">
    <property type="entry name" value="Galactose-binding domain-like"/>
    <property type="match status" value="1"/>
</dbReference>
<dbReference type="Gene3D" id="2.60.120.260">
    <property type="entry name" value="Galactose-binding domain-like"/>
    <property type="match status" value="1"/>
</dbReference>
<sequence>MTAGNHGAGTPPEDDDPFAHLYRPEGGAAPAAGPGEGAAPARGVPRTSYTQVRAVGERTYGGQQAAQQVPPQQAYPYGQASPSPHYAAPETYGGPPPQPPSFPPGHDDDGPRRGRGGGRNGLMLGAVAVVATVVIAIVAAVLFSGDGDSGDVGGGDPDSVAPSTDASDGGGKNGDDKPKKDPTAPPTEDGAKLDLAGGAVVGNDPEVSEEGPYVHGMYNEGASATWQPEVSEGGEYTLFVGYSVPGKNADLTLTINGEPQSRPLNMENFAGAKKDDWVAGWTRTFSWISLDEGANEITLSCESGNKECQSAIGQVWLKEGHVDTP</sequence>
<protein>
    <submittedName>
        <fullName evidence="3">CBM35 domain-containing protein</fullName>
    </submittedName>
</protein>
<comment type="caution">
    <text evidence="3">The sequence shown here is derived from an EMBL/GenBank/DDBJ whole genome shotgun (WGS) entry which is preliminary data.</text>
</comment>
<feature type="transmembrane region" description="Helical" evidence="2">
    <location>
        <begin position="122"/>
        <end position="143"/>
    </location>
</feature>
<name>A0ABN1ZND1_9ACTN</name>
<feature type="compositionally biased region" description="Basic and acidic residues" evidence="1">
    <location>
        <begin position="173"/>
        <end position="182"/>
    </location>
</feature>